<organism evidence="1 2">
    <name type="scientific">Cinara cedri</name>
    <dbReference type="NCBI Taxonomy" id="506608"/>
    <lineage>
        <taxon>Eukaryota</taxon>
        <taxon>Metazoa</taxon>
        <taxon>Ecdysozoa</taxon>
        <taxon>Arthropoda</taxon>
        <taxon>Hexapoda</taxon>
        <taxon>Insecta</taxon>
        <taxon>Pterygota</taxon>
        <taxon>Neoptera</taxon>
        <taxon>Paraneoptera</taxon>
        <taxon>Hemiptera</taxon>
        <taxon>Sternorrhyncha</taxon>
        <taxon>Aphidomorpha</taxon>
        <taxon>Aphidoidea</taxon>
        <taxon>Aphididae</taxon>
        <taxon>Lachninae</taxon>
        <taxon>Cinara</taxon>
    </lineage>
</organism>
<dbReference type="Proteomes" id="UP000325440">
    <property type="component" value="Unassembled WGS sequence"/>
</dbReference>
<evidence type="ECO:0000313" key="2">
    <source>
        <dbReference type="Proteomes" id="UP000325440"/>
    </source>
</evidence>
<reference evidence="1 2" key="1">
    <citation type="submission" date="2019-08" db="EMBL/GenBank/DDBJ databases">
        <authorList>
            <person name="Alioto T."/>
            <person name="Alioto T."/>
            <person name="Gomez Garrido J."/>
        </authorList>
    </citation>
    <scope>NUCLEOTIDE SEQUENCE [LARGE SCALE GENOMIC DNA]</scope>
</reference>
<keyword evidence="2" id="KW-1185">Reference proteome</keyword>
<protein>
    <submittedName>
        <fullName evidence="1">Uncharacterized protein</fullName>
    </submittedName>
</protein>
<evidence type="ECO:0000313" key="1">
    <source>
        <dbReference type="EMBL" id="VVC38088.1"/>
    </source>
</evidence>
<proteinExistence type="predicted"/>
<name>A0A5E4N0A0_9HEMI</name>
<dbReference type="AlphaFoldDB" id="A0A5E4N0A0"/>
<sequence>MYLSQETDPPQGTVVFLFPLSGVDPTTTTLQLKKHLSFDGHCWSATQAVTGRTNRQREPRLQCYCLEFKVYGSANGNAQEEIAEYTGLTTLRCPSVS</sequence>
<gene>
    <name evidence="1" type="ORF">CINCED_3A023037</name>
</gene>
<accession>A0A5E4N0A0</accession>
<dbReference type="EMBL" id="CABPRJ010001462">
    <property type="protein sequence ID" value="VVC38088.1"/>
    <property type="molecule type" value="Genomic_DNA"/>
</dbReference>